<comment type="caution">
    <text evidence="1">The sequence shown here is derived from an EMBL/GenBank/DDBJ whole genome shotgun (WGS) entry which is preliminary data.</text>
</comment>
<dbReference type="RefSeq" id="WP_274589530.1">
    <property type="nucleotide sequence ID" value="NZ_JARAOX010000244.1"/>
</dbReference>
<evidence type="ECO:0000313" key="2">
    <source>
        <dbReference type="Proteomes" id="UP001213771"/>
    </source>
</evidence>
<evidence type="ECO:0000313" key="1">
    <source>
        <dbReference type="EMBL" id="MDD9786730.1"/>
    </source>
</evidence>
<dbReference type="EMBL" id="JARAOX010000244">
    <property type="protein sequence ID" value="MDD9786730.1"/>
    <property type="molecule type" value="Genomic_DNA"/>
</dbReference>
<proteinExistence type="predicted"/>
<sequence length="23" mass="2844">ERLVKGQPFFEKLWEIEQEPKVN</sequence>
<gene>
    <name evidence="1" type="ORF">PVE99_30715</name>
</gene>
<feature type="non-terminal residue" evidence="1">
    <location>
        <position position="1"/>
    </location>
</feature>
<protein>
    <submittedName>
        <fullName evidence="1">DUF3603 family protein</fullName>
    </submittedName>
</protein>
<dbReference type="Proteomes" id="UP001213771">
    <property type="component" value="Unassembled WGS sequence"/>
</dbReference>
<reference evidence="1 2" key="1">
    <citation type="submission" date="2023-02" db="EMBL/GenBank/DDBJ databases">
        <authorList>
            <person name="Olszewska D."/>
        </authorList>
    </citation>
    <scope>NUCLEOTIDE SEQUENCE [LARGE SCALE GENOMIC DNA]</scope>
    <source>
        <strain evidence="1 2">FDU301</strain>
    </source>
</reference>
<name>A0ABD4X2J4_PRIMG</name>
<accession>A0ABD4X2J4</accession>
<dbReference type="InterPro" id="IPR020909">
    <property type="entry name" value="UPF0736"/>
</dbReference>
<organism evidence="1 2">
    <name type="scientific">Priestia megaterium</name>
    <name type="common">Bacillus megaterium</name>
    <dbReference type="NCBI Taxonomy" id="1404"/>
    <lineage>
        <taxon>Bacteria</taxon>
        <taxon>Bacillati</taxon>
        <taxon>Bacillota</taxon>
        <taxon>Bacilli</taxon>
        <taxon>Bacillales</taxon>
        <taxon>Bacillaceae</taxon>
        <taxon>Priestia</taxon>
    </lineage>
</organism>
<dbReference type="Pfam" id="PF12227">
    <property type="entry name" value="DUF3603"/>
    <property type="match status" value="1"/>
</dbReference>
<dbReference type="AlphaFoldDB" id="A0ABD4X2J4"/>